<feature type="transmembrane region" description="Helical" evidence="2">
    <location>
        <begin position="37"/>
        <end position="57"/>
    </location>
</feature>
<protein>
    <submittedName>
        <fullName evidence="3">Uncharacterized protein</fullName>
    </submittedName>
</protein>
<evidence type="ECO:0000256" key="1">
    <source>
        <dbReference type="SAM" id="MobiDB-lite"/>
    </source>
</evidence>
<feature type="region of interest" description="Disordered" evidence="1">
    <location>
        <begin position="206"/>
        <end position="227"/>
    </location>
</feature>
<dbReference type="Proteomes" id="UP000630887">
    <property type="component" value="Unassembled WGS sequence"/>
</dbReference>
<keyword evidence="2" id="KW-0812">Transmembrane</keyword>
<keyword evidence="2" id="KW-0472">Membrane</keyword>
<proteinExistence type="predicted"/>
<evidence type="ECO:0000313" key="4">
    <source>
        <dbReference type="Proteomes" id="UP000630887"/>
    </source>
</evidence>
<feature type="transmembrane region" description="Helical" evidence="2">
    <location>
        <begin position="179"/>
        <end position="198"/>
    </location>
</feature>
<feature type="transmembrane region" description="Helical" evidence="2">
    <location>
        <begin position="12"/>
        <end position="31"/>
    </location>
</feature>
<dbReference type="EMBL" id="BONI01000033">
    <property type="protein sequence ID" value="GIG07380.1"/>
    <property type="molecule type" value="Genomic_DNA"/>
</dbReference>
<organism evidence="3 4">
    <name type="scientific">Catellatospora coxensis</name>
    <dbReference type="NCBI Taxonomy" id="310354"/>
    <lineage>
        <taxon>Bacteria</taxon>
        <taxon>Bacillati</taxon>
        <taxon>Actinomycetota</taxon>
        <taxon>Actinomycetes</taxon>
        <taxon>Micromonosporales</taxon>
        <taxon>Micromonosporaceae</taxon>
        <taxon>Catellatospora</taxon>
    </lineage>
</organism>
<feature type="transmembrane region" description="Helical" evidence="2">
    <location>
        <begin position="149"/>
        <end position="167"/>
    </location>
</feature>
<sequence length="227" mass="24670">MADRGPRLRPEWTVAAVFLASGAALLVYILSGVSLRWTFLTLALAAAAVATVVIRRLPAERRAKVLRRMAVGAVAGFAATIAYDAVRIALVEFAGLRLRPFEAWRLFGLALAETDQDATWVFWLGVAFHLCNGVAFGVAYTVAFGRRGIWPAIVWALVLETFMVSVYPGWLGLKALDEFLSVSITGHLVYGVVLGWLAKHLLGSSRWGENDRDSGADEPARSADPAR</sequence>
<dbReference type="AlphaFoldDB" id="A0A8J3L6N1"/>
<feature type="transmembrane region" description="Helical" evidence="2">
    <location>
        <begin position="120"/>
        <end position="142"/>
    </location>
</feature>
<feature type="transmembrane region" description="Helical" evidence="2">
    <location>
        <begin position="69"/>
        <end position="90"/>
    </location>
</feature>
<evidence type="ECO:0000256" key="2">
    <source>
        <dbReference type="SAM" id="Phobius"/>
    </source>
</evidence>
<reference evidence="3 4" key="1">
    <citation type="submission" date="2021-01" db="EMBL/GenBank/DDBJ databases">
        <title>Whole genome shotgun sequence of Catellatospora coxensis NBRC 107359.</title>
        <authorList>
            <person name="Komaki H."/>
            <person name="Tamura T."/>
        </authorList>
    </citation>
    <scope>NUCLEOTIDE SEQUENCE [LARGE SCALE GENOMIC DNA]</scope>
    <source>
        <strain evidence="3 4">NBRC 107359</strain>
    </source>
</reference>
<name>A0A8J3L6N1_9ACTN</name>
<keyword evidence="4" id="KW-1185">Reference proteome</keyword>
<dbReference type="RefSeq" id="WP_203693720.1">
    <property type="nucleotide sequence ID" value="NZ_BAAALC010000013.1"/>
</dbReference>
<evidence type="ECO:0000313" key="3">
    <source>
        <dbReference type="EMBL" id="GIG07380.1"/>
    </source>
</evidence>
<accession>A0A8J3L6N1</accession>
<dbReference type="Pfam" id="PF20587">
    <property type="entry name" value="DUF6789"/>
    <property type="match status" value="1"/>
</dbReference>
<comment type="caution">
    <text evidence="3">The sequence shown here is derived from an EMBL/GenBank/DDBJ whole genome shotgun (WGS) entry which is preliminary data.</text>
</comment>
<keyword evidence="2" id="KW-1133">Transmembrane helix</keyword>
<gene>
    <name evidence="3" type="ORF">Cco03nite_40800</name>
</gene>
<dbReference type="InterPro" id="IPR046739">
    <property type="entry name" value="DUF6789"/>
</dbReference>
<feature type="compositionally biased region" description="Basic and acidic residues" evidence="1">
    <location>
        <begin position="208"/>
        <end position="227"/>
    </location>
</feature>